<protein>
    <submittedName>
        <fullName evidence="1">Uncharacterized protein</fullName>
    </submittedName>
</protein>
<dbReference type="EMBL" id="LIIN01000020">
    <property type="protein sequence ID" value="KZX21949.1"/>
    <property type="molecule type" value="Genomic_DNA"/>
</dbReference>
<evidence type="ECO:0000313" key="4">
    <source>
        <dbReference type="Proteomes" id="UP000465031"/>
    </source>
</evidence>
<evidence type="ECO:0000313" key="3">
    <source>
        <dbReference type="Proteomes" id="UP000076717"/>
    </source>
</evidence>
<reference evidence="1 3" key="1">
    <citation type="submission" date="2015-08" db="EMBL/GenBank/DDBJ databases">
        <title>Draft Genome Sequence of Rathayibacter sp. Strain VKM Ac-2596 Isolated from Leaf Gall Induced by Plant-Parasitic Nematodes.</title>
        <authorList>
            <person name="Vasilenko O.V."/>
            <person name="Starodumova I.P."/>
            <person name="Tarlachkov S.V."/>
            <person name="Dorofeeva L.V."/>
            <person name="Evtushenko L.I."/>
        </authorList>
    </citation>
    <scope>NUCLEOTIDE SEQUENCE [LARGE SCALE GENOMIC DNA]</scope>
    <source>
        <strain evidence="1 3">VKM Ac-2596</strain>
    </source>
</reference>
<sequence length="150" mass="16321">MHCSTRTAREEALGHVLTCQRAEFAVAVVDSCLHVRLIDPAALADVLSRLPRRLSRVVRLTDPRAGSGPEPVTRVGLTIAGIECEPQVKSPGVGRVDVGTDDGALLDVDGRQRDDDATSFERGRHRDRAAGVPASRACIRRRHAVLRWEA</sequence>
<proteinExistence type="predicted"/>
<evidence type="ECO:0000313" key="1">
    <source>
        <dbReference type="EMBL" id="KZX21949.1"/>
    </source>
</evidence>
<dbReference type="Proteomes" id="UP000076717">
    <property type="component" value="Unassembled WGS sequence"/>
</dbReference>
<reference evidence="2" key="2">
    <citation type="submission" date="2019-12" db="EMBL/GenBank/DDBJ databases">
        <title>Complete and Draft Genome Sequences of New Strains and Members of Some Known Species of the Genus Rathayibacter isolated from Plants.</title>
        <authorList>
            <person name="Tarlachkov S.V."/>
            <person name="Starodumova I.P."/>
            <person name="Dorofeeva L.V."/>
            <person name="Prisyazhnaya N.V."/>
            <person name="Leyn S.A."/>
            <person name="Zlamal J.E."/>
            <person name="Elane M.L."/>
            <person name="Osterman A.L."/>
            <person name="Nadler S.A."/>
            <person name="Subbotin S.A."/>
            <person name="Evtushenko L.I."/>
        </authorList>
    </citation>
    <scope>NUCLEOTIDE SEQUENCE</scope>
    <source>
        <strain evidence="2">VKM Ac-2761</strain>
    </source>
</reference>
<dbReference type="RefSeq" id="WP_068208983.1">
    <property type="nucleotide sequence ID" value="NZ_CP047186.1"/>
</dbReference>
<dbReference type="AlphaFoldDB" id="A0A162GIZ8"/>
<accession>A0A162GIZ8</accession>
<dbReference type="Proteomes" id="UP000465031">
    <property type="component" value="Chromosome"/>
</dbReference>
<dbReference type="KEGG" id="rte:GSU10_10690"/>
<name>A0A162GIZ8_9MICO</name>
<reference evidence="4" key="3">
    <citation type="submission" date="2019-12" db="EMBL/GenBank/DDBJ databases">
        <title>Complete and draft genome sequences of new strains and members of some known species of the genus Rathayibacter isolated from plants.</title>
        <authorList>
            <person name="Tarlachkov S.V."/>
            <person name="Starodumova I.P."/>
            <person name="Dorofeeva L.V."/>
            <person name="Prisyazhnaya N.V."/>
            <person name="Leyn S."/>
            <person name="Zlamal J."/>
            <person name="Elan M."/>
            <person name="Osterman A.L."/>
            <person name="Nadler S."/>
            <person name="Subbotin S.A."/>
            <person name="Evtushenko L.I."/>
        </authorList>
    </citation>
    <scope>NUCLEOTIDE SEQUENCE [LARGE SCALE GENOMIC DNA]</scope>
    <source>
        <strain evidence="4">VKM Ac-2761</strain>
    </source>
</reference>
<keyword evidence="3" id="KW-1185">Reference proteome</keyword>
<dbReference type="EMBL" id="CP047186">
    <property type="protein sequence ID" value="QHC56052.1"/>
    <property type="molecule type" value="Genomic_DNA"/>
</dbReference>
<dbReference type="OrthoDB" id="2594539at2"/>
<gene>
    <name evidence="1" type="ORF">ACH61_00930</name>
    <name evidence="2" type="ORF">GSU10_10690</name>
</gene>
<evidence type="ECO:0000313" key="2">
    <source>
        <dbReference type="EMBL" id="QHC56052.1"/>
    </source>
</evidence>
<organism evidence="1 3">
    <name type="scientific">Rathayibacter tanaceti</name>
    <dbReference type="NCBI Taxonomy" id="1671680"/>
    <lineage>
        <taxon>Bacteria</taxon>
        <taxon>Bacillati</taxon>
        <taxon>Actinomycetota</taxon>
        <taxon>Actinomycetes</taxon>
        <taxon>Micrococcales</taxon>
        <taxon>Microbacteriaceae</taxon>
        <taxon>Rathayibacter</taxon>
    </lineage>
</organism>